<keyword evidence="2" id="KW-1185">Reference proteome</keyword>
<sequence>MAPDEEEVHLSKFLSSSIQKYQTYQHAGFGYHKKSPYLCGASLPQPSTFKRDTCQVPCTLAVSAWLVTIWQLYILMPRWL</sequence>
<dbReference type="EMBL" id="MLYV02000328">
    <property type="protein sequence ID" value="PSS08932.1"/>
    <property type="molecule type" value="Genomic_DNA"/>
</dbReference>
<evidence type="ECO:0000313" key="1">
    <source>
        <dbReference type="EMBL" id="PSS08932.1"/>
    </source>
</evidence>
<dbReference type="AlphaFoldDB" id="A0A2R6QIV5"/>
<dbReference type="Proteomes" id="UP000186601">
    <property type="component" value="Unassembled WGS sequence"/>
</dbReference>
<name>A0A2R6QIV5_9APHY</name>
<reference evidence="1 2" key="1">
    <citation type="submission" date="2018-02" db="EMBL/GenBank/DDBJ databases">
        <title>Genome sequence of the basidiomycete white-rot fungus Phlebia centrifuga.</title>
        <authorList>
            <person name="Granchi Z."/>
            <person name="Peng M."/>
            <person name="de Vries R.P."/>
            <person name="Hilden K."/>
            <person name="Makela M.R."/>
            <person name="Grigoriev I."/>
            <person name="Riley R."/>
        </authorList>
    </citation>
    <scope>NUCLEOTIDE SEQUENCE [LARGE SCALE GENOMIC DNA]</scope>
    <source>
        <strain evidence="1 2">FBCC195</strain>
    </source>
</reference>
<accession>A0A2R6QIV5</accession>
<organism evidence="1 2">
    <name type="scientific">Hermanssonia centrifuga</name>
    <dbReference type="NCBI Taxonomy" id="98765"/>
    <lineage>
        <taxon>Eukaryota</taxon>
        <taxon>Fungi</taxon>
        <taxon>Dikarya</taxon>
        <taxon>Basidiomycota</taxon>
        <taxon>Agaricomycotina</taxon>
        <taxon>Agaricomycetes</taxon>
        <taxon>Polyporales</taxon>
        <taxon>Meruliaceae</taxon>
        <taxon>Hermanssonia</taxon>
    </lineage>
</organism>
<comment type="caution">
    <text evidence="1">The sequence shown here is derived from an EMBL/GenBank/DDBJ whole genome shotgun (WGS) entry which is preliminary data.</text>
</comment>
<proteinExistence type="predicted"/>
<evidence type="ECO:0000313" key="2">
    <source>
        <dbReference type="Proteomes" id="UP000186601"/>
    </source>
</evidence>
<protein>
    <submittedName>
        <fullName evidence="1">Uncharacterized protein</fullName>
    </submittedName>
</protein>
<gene>
    <name evidence="1" type="ORF">PHLCEN_2v3422</name>
</gene>